<proteinExistence type="predicted"/>
<reference evidence="3" key="1">
    <citation type="journal article" date="2018" name="MSphere">
        <title>Fusobacterium Genomics Using MinION and Illumina Sequencing Enables Genome Completion and Correction.</title>
        <authorList>
            <person name="Todd S.M."/>
            <person name="Settlage R.E."/>
            <person name="Lahmers K.K."/>
            <person name="Slade D.J."/>
        </authorList>
    </citation>
    <scope>NUCLEOTIDE SEQUENCE [LARGE SCALE GENOMIC DNA]</scope>
    <source>
        <strain evidence="3">ATCC 27725</strain>
    </source>
</reference>
<organism evidence="2 3">
    <name type="scientific">Fusobacterium varium ATCC 27725</name>
    <dbReference type="NCBI Taxonomy" id="469618"/>
    <lineage>
        <taxon>Bacteria</taxon>
        <taxon>Fusobacteriati</taxon>
        <taxon>Fusobacteriota</taxon>
        <taxon>Fusobacteriia</taxon>
        <taxon>Fusobacteriales</taxon>
        <taxon>Fusobacteriaceae</taxon>
        <taxon>Fusobacterium</taxon>
    </lineage>
</organism>
<accession>A0ABN5JK48</accession>
<dbReference type="InterPro" id="IPR001387">
    <property type="entry name" value="Cro/C1-type_HTH"/>
</dbReference>
<dbReference type="GeneID" id="77468282"/>
<evidence type="ECO:0000313" key="2">
    <source>
        <dbReference type="EMBL" id="AVQ31494.1"/>
    </source>
</evidence>
<dbReference type="Proteomes" id="UP000241238">
    <property type="component" value="Chromosome"/>
</dbReference>
<sequence length="88" mass="10772">MSKWTMIYDECYEEIVQEIRKTREERYTQKEFSKKLGISQKTVSCYENCINEMNIKLLVEICQILDINFLKVMEIFFKAYNPKKKREK</sequence>
<dbReference type="PROSITE" id="PS50943">
    <property type="entry name" value="HTH_CROC1"/>
    <property type="match status" value="1"/>
</dbReference>
<dbReference type="SMART" id="SM00530">
    <property type="entry name" value="HTH_XRE"/>
    <property type="match status" value="1"/>
</dbReference>
<dbReference type="InterPro" id="IPR010982">
    <property type="entry name" value="Lambda_DNA-bd_dom_sf"/>
</dbReference>
<feature type="domain" description="HTH cro/C1-type" evidence="1">
    <location>
        <begin position="19"/>
        <end position="72"/>
    </location>
</feature>
<name>A0ABN5JK48_FUSVA</name>
<protein>
    <submittedName>
        <fullName evidence="2">XRE family transcriptional regulator</fullName>
    </submittedName>
</protein>
<gene>
    <name evidence="2" type="ORF">C4N18_09775</name>
</gene>
<dbReference type="Pfam" id="PF01381">
    <property type="entry name" value="HTH_3"/>
    <property type="match status" value="1"/>
</dbReference>
<dbReference type="RefSeq" id="WP_005947659.1">
    <property type="nucleotide sequence ID" value="NZ_CP028103.1"/>
</dbReference>
<dbReference type="Gene3D" id="1.10.260.40">
    <property type="entry name" value="lambda repressor-like DNA-binding domains"/>
    <property type="match status" value="1"/>
</dbReference>
<dbReference type="EMBL" id="CP028103">
    <property type="protein sequence ID" value="AVQ31494.1"/>
    <property type="molecule type" value="Genomic_DNA"/>
</dbReference>
<evidence type="ECO:0000259" key="1">
    <source>
        <dbReference type="PROSITE" id="PS50943"/>
    </source>
</evidence>
<evidence type="ECO:0000313" key="3">
    <source>
        <dbReference type="Proteomes" id="UP000241238"/>
    </source>
</evidence>
<dbReference type="SUPFAM" id="SSF47413">
    <property type="entry name" value="lambda repressor-like DNA-binding domains"/>
    <property type="match status" value="1"/>
</dbReference>
<dbReference type="CDD" id="cd00093">
    <property type="entry name" value="HTH_XRE"/>
    <property type="match status" value="1"/>
</dbReference>
<keyword evidence="3" id="KW-1185">Reference proteome</keyword>